<name>A0ACA9LTE4_9GLOM</name>
<dbReference type="Proteomes" id="UP000789525">
    <property type="component" value="Unassembled WGS sequence"/>
</dbReference>
<organism evidence="1 2">
    <name type="scientific">Acaulospora colombiana</name>
    <dbReference type="NCBI Taxonomy" id="27376"/>
    <lineage>
        <taxon>Eukaryota</taxon>
        <taxon>Fungi</taxon>
        <taxon>Fungi incertae sedis</taxon>
        <taxon>Mucoromycota</taxon>
        <taxon>Glomeromycotina</taxon>
        <taxon>Glomeromycetes</taxon>
        <taxon>Diversisporales</taxon>
        <taxon>Acaulosporaceae</taxon>
        <taxon>Acaulospora</taxon>
    </lineage>
</organism>
<comment type="caution">
    <text evidence="1">The sequence shown here is derived from an EMBL/GenBank/DDBJ whole genome shotgun (WGS) entry which is preliminary data.</text>
</comment>
<feature type="non-terminal residue" evidence="1">
    <location>
        <position position="94"/>
    </location>
</feature>
<dbReference type="EMBL" id="CAJVPT010007273">
    <property type="protein sequence ID" value="CAG8539756.1"/>
    <property type="molecule type" value="Genomic_DNA"/>
</dbReference>
<accession>A0ACA9LTE4</accession>
<sequence length="94" mass="10327">MGSFQEQFEAGGCHVIRAVRWSDSQGINEEIAEIARATRALHAAPYAIISLWGLIALEFGQVGRQMASELVSQMSAISLPQECSIDFGWRMEVA</sequence>
<gene>
    <name evidence="1" type="ORF">ACOLOM_LOCUS4425</name>
</gene>
<keyword evidence="2" id="KW-1185">Reference proteome</keyword>
<reference evidence="1" key="1">
    <citation type="submission" date="2021-06" db="EMBL/GenBank/DDBJ databases">
        <authorList>
            <person name="Kallberg Y."/>
            <person name="Tangrot J."/>
            <person name="Rosling A."/>
        </authorList>
    </citation>
    <scope>NUCLEOTIDE SEQUENCE</scope>
    <source>
        <strain evidence="1">CL356</strain>
    </source>
</reference>
<protein>
    <submittedName>
        <fullName evidence="1">11484_t:CDS:1</fullName>
    </submittedName>
</protein>
<evidence type="ECO:0000313" key="1">
    <source>
        <dbReference type="EMBL" id="CAG8539756.1"/>
    </source>
</evidence>
<proteinExistence type="predicted"/>
<evidence type="ECO:0000313" key="2">
    <source>
        <dbReference type="Proteomes" id="UP000789525"/>
    </source>
</evidence>